<sequence>MASHKATSCTPQRVFFDAPRSQYRKLILTSALIRQAVGGESLFLEFVLRCLPPARVILLHFPCGQTARLLSKALFDTRASHGESLLERNLAKLI</sequence>
<organism evidence="1 2">
    <name type="scientific">Elysia crispata</name>
    <name type="common">lettuce slug</name>
    <dbReference type="NCBI Taxonomy" id="231223"/>
    <lineage>
        <taxon>Eukaryota</taxon>
        <taxon>Metazoa</taxon>
        <taxon>Spiralia</taxon>
        <taxon>Lophotrochozoa</taxon>
        <taxon>Mollusca</taxon>
        <taxon>Gastropoda</taxon>
        <taxon>Heterobranchia</taxon>
        <taxon>Euthyneura</taxon>
        <taxon>Panpulmonata</taxon>
        <taxon>Sacoglossa</taxon>
        <taxon>Placobranchoidea</taxon>
        <taxon>Plakobranchidae</taxon>
        <taxon>Elysia</taxon>
    </lineage>
</organism>
<comment type="caution">
    <text evidence="1">The sequence shown here is derived from an EMBL/GenBank/DDBJ whole genome shotgun (WGS) entry which is preliminary data.</text>
</comment>
<dbReference type="Proteomes" id="UP001283361">
    <property type="component" value="Unassembled WGS sequence"/>
</dbReference>
<name>A0AAE0Y977_9GAST</name>
<gene>
    <name evidence="1" type="ORF">RRG08_016473</name>
</gene>
<keyword evidence="2" id="KW-1185">Reference proteome</keyword>
<dbReference type="AlphaFoldDB" id="A0AAE0Y977"/>
<protein>
    <submittedName>
        <fullName evidence="1">Uncharacterized protein</fullName>
    </submittedName>
</protein>
<evidence type="ECO:0000313" key="2">
    <source>
        <dbReference type="Proteomes" id="UP001283361"/>
    </source>
</evidence>
<evidence type="ECO:0000313" key="1">
    <source>
        <dbReference type="EMBL" id="KAK3737169.1"/>
    </source>
</evidence>
<accession>A0AAE0Y977</accession>
<dbReference type="EMBL" id="JAWDGP010006665">
    <property type="protein sequence ID" value="KAK3737169.1"/>
    <property type="molecule type" value="Genomic_DNA"/>
</dbReference>
<reference evidence="1" key="1">
    <citation type="journal article" date="2023" name="G3 (Bethesda)">
        <title>A reference genome for the long-term kleptoplast-retaining sea slug Elysia crispata morphotype clarki.</title>
        <authorList>
            <person name="Eastman K.E."/>
            <person name="Pendleton A.L."/>
            <person name="Shaikh M.A."/>
            <person name="Suttiyut T."/>
            <person name="Ogas R."/>
            <person name="Tomko P."/>
            <person name="Gavelis G."/>
            <person name="Widhalm J.R."/>
            <person name="Wisecaver J.H."/>
        </authorList>
    </citation>
    <scope>NUCLEOTIDE SEQUENCE</scope>
    <source>
        <strain evidence="1">ECLA1</strain>
    </source>
</reference>
<proteinExistence type="predicted"/>